<gene>
    <name evidence="3" type="ORF">ACFSR9_15165</name>
</gene>
<keyword evidence="1" id="KW-0175">Coiled coil</keyword>
<accession>A0ABW5P8F3</accession>
<evidence type="ECO:0000313" key="4">
    <source>
        <dbReference type="Proteomes" id="UP001597475"/>
    </source>
</evidence>
<evidence type="ECO:0000256" key="2">
    <source>
        <dbReference type="SAM" id="MobiDB-lite"/>
    </source>
</evidence>
<proteinExistence type="predicted"/>
<sequence>MLKAAQSLKFEPHFLNYITKKYRQMLQAVARAHNLPEVTPPFTQTTQNNSKAKRPKSAKKRETPPAEVSPPLLNSHPLTPYQQKLAQQKLQREQRHLRDEQRYQQAIAIEMNREMRAAIADSRRRREMAERQKKLNAQRQREAEAQQQAKARIEAHKLDLKRSQLDRFRNARANAQRQTSIYRKIALSEITVPKRLDTLTPRRLVHWLPEHCELEFETELGTVFVPLAAQLSFDPGFCRCLLKAARGLTLEESLNILEHCLLQNRNFQSTPHAIELLEHLHQRLQASGKRRRDIRAKLVPLTPELRWRQKRCAEQFGYRAAELAEARAGRAEALIGKGQWTPRQHTLTTAAYRTHEWQGEMKGVTNFNPFEYK</sequence>
<dbReference type="Proteomes" id="UP001597475">
    <property type="component" value="Unassembled WGS sequence"/>
</dbReference>
<protein>
    <submittedName>
        <fullName evidence="3">Uncharacterized protein</fullName>
    </submittedName>
</protein>
<comment type="caution">
    <text evidence="3">The sequence shown here is derived from an EMBL/GenBank/DDBJ whole genome shotgun (WGS) entry which is preliminary data.</text>
</comment>
<dbReference type="RefSeq" id="WP_386847149.1">
    <property type="nucleotide sequence ID" value="NZ_JBHUMK010000079.1"/>
</dbReference>
<evidence type="ECO:0000313" key="3">
    <source>
        <dbReference type="EMBL" id="MFD2610760.1"/>
    </source>
</evidence>
<name>A0ABW5P8F3_9DEIO</name>
<keyword evidence="4" id="KW-1185">Reference proteome</keyword>
<reference evidence="4" key="1">
    <citation type="journal article" date="2019" name="Int. J. Syst. Evol. Microbiol.">
        <title>The Global Catalogue of Microorganisms (GCM) 10K type strain sequencing project: providing services to taxonomists for standard genome sequencing and annotation.</title>
        <authorList>
            <consortium name="The Broad Institute Genomics Platform"/>
            <consortium name="The Broad Institute Genome Sequencing Center for Infectious Disease"/>
            <person name="Wu L."/>
            <person name="Ma J."/>
        </authorList>
    </citation>
    <scope>NUCLEOTIDE SEQUENCE [LARGE SCALE GENOMIC DNA]</scope>
    <source>
        <strain evidence="4">KCTC 33842</strain>
    </source>
</reference>
<evidence type="ECO:0000256" key="1">
    <source>
        <dbReference type="SAM" id="Coils"/>
    </source>
</evidence>
<organism evidence="3 4">
    <name type="scientific">Deinococcus taklimakanensis</name>
    <dbReference type="NCBI Taxonomy" id="536443"/>
    <lineage>
        <taxon>Bacteria</taxon>
        <taxon>Thermotogati</taxon>
        <taxon>Deinococcota</taxon>
        <taxon>Deinococci</taxon>
        <taxon>Deinococcales</taxon>
        <taxon>Deinococcaceae</taxon>
        <taxon>Deinococcus</taxon>
    </lineage>
</organism>
<feature type="coiled-coil region" evidence="1">
    <location>
        <begin position="112"/>
        <end position="178"/>
    </location>
</feature>
<feature type="region of interest" description="Disordered" evidence="2">
    <location>
        <begin position="37"/>
        <end position="78"/>
    </location>
</feature>
<dbReference type="EMBL" id="JBHUMK010000079">
    <property type="protein sequence ID" value="MFD2610760.1"/>
    <property type="molecule type" value="Genomic_DNA"/>
</dbReference>